<keyword evidence="3" id="KW-0732">Signal</keyword>
<evidence type="ECO:0000256" key="3">
    <source>
        <dbReference type="SAM" id="SignalP"/>
    </source>
</evidence>
<organism evidence="4 5">
    <name type="scientific">Sporolactobacillus spathodeae</name>
    <dbReference type="NCBI Taxonomy" id="1465502"/>
    <lineage>
        <taxon>Bacteria</taxon>
        <taxon>Bacillati</taxon>
        <taxon>Bacillota</taxon>
        <taxon>Bacilli</taxon>
        <taxon>Bacillales</taxon>
        <taxon>Sporolactobacillaceae</taxon>
        <taxon>Sporolactobacillus</taxon>
    </lineage>
</organism>
<dbReference type="PROSITE" id="PS50005">
    <property type="entry name" value="TPR"/>
    <property type="match status" value="1"/>
</dbReference>
<sequence length="327" mass="36596">MRKYLSYLLISALLLNLAVLTSCANNAADVYIEKGKVSLTNDNYVQAENYFKKALQKEPGNKKAAPYEKQAVSLEDASMAISNKNYNSASIKLEKIKSYPSLLASTNTSINKLELKIQKLEKQNMTESYKKELKKINSLIQDQQYDSAIVRLNTFKDLKRASSASVDKELKKTEDNLSSAIKSGKQAKSDNINTSYNKYTNNRFGFSIEYPSNFNMGEAPTNNDGRTFSDGQCNIIVSGSNNSMNETLNDNFSEAAVDVSNSIDYQVHKKNYYVLSYVKGNNIVYIKTFLNRGAFAQLNITYPSSLKSKYDPIVAHLVQTFTPGHEG</sequence>
<name>A0ABS2QAV2_9BACL</name>
<feature type="repeat" description="TPR" evidence="1">
    <location>
        <begin position="28"/>
        <end position="61"/>
    </location>
</feature>
<dbReference type="RefSeq" id="WP_205007021.1">
    <property type="nucleotide sequence ID" value="NZ_CBCRXA010000008.1"/>
</dbReference>
<feature type="signal peptide" evidence="3">
    <location>
        <begin position="1"/>
        <end position="27"/>
    </location>
</feature>
<dbReference type="Proteomes" id="UP000823201">
    <property type="component" value="Unassembled WGS sequence"/>
</dbReference>
<keyword evidence="5" id="KW-1185">Reference proteome</keyword>
<evidence type="ECO:0000313" key="5">
    <source>
        <dbReference type="Proteomes" id="UP000823201"/>
    </source>
</evidence>
<dbReference type="EMBL" id="JAFBEV010000017">
    <property type="protein sequence ID" value="MBM7658460.1"/>
    <property type="molecule type" value="Genomic_DNA"/>
</dbReference>
<evidence type="ECO:0000256" key="1">
    <source>
        <dbReference type="PROSITE-ProRule" id="PRU00339"/>
    </source>
</evidence>
<keyword evidence="1" id="KW-0802">TPR repeat</keyword>
<dbReference type="InterPro" id="IPR011990">
    <property type="entry name" value="TPR-like_helical_dom_sf"/>
</dbReference>
<protein>
    <submittedName>
        <fullName evidence="4">Tetratricopeptide (TPR) repeat protein</fullName>
    </submittedName>
</protein>
<accession>A0ABS2QAV2</accession>
<comment type="caution">
    <text evidence="4">The sequence shown here is derived from an EMBL/GenBank/DDBJ whole genome shotgun (WGS) entry which is preliminary data.</text>
</comment>
<dbReference type="SMART" id="SM00028">
    <property type="entry name" value="TPR"/>
    <property type="match status" value="1"/>
</dbReference>
<dbReference type="SUPFAM" id="SSF48452">
    <property type="entry name" value="TPR-like"/>
    <property type="match status" value="1"/>
</dbReference>
<feature type="chain" id="PRO_5045323211" evidence="3">
    <location>
        <begin position="28"/>
        <end position="327"/>
    </location>
</feature>
<reference evidence="4 5" key="1">
    <citation type="submission" date="2021-01" db="EMBL/GenBank/DDBJ databases">
        <title>Genomic Encyclopedia of Type Strains, Phase IV (KMG-IV): sequencing the most valuable type-strain genomes for metagenomic binning, comparative biology and taxonomic classification.</title>
        <authorList>
            <person name="Goeker M."/>
        </authorList>
    </citation>
    <scope>NUCLEOTIDE SEQUENCE [LARGE SCALE GENOMIC DNA]</scope>
    <source>
        <strain evidence="4 5">DSM 100968</strain>
    </source>
</reference>
<dbReference type="PROSITE" id="PS51257">
    <property type="entry name" value="PROKAR_LIPOPROTEIN"/>
    <property type="match status" value="1"/>
</dbReference>
<evidence type="ECO:0000256" key="2">
    <source>
        <dbReference type="SAM" id="Coils"/>
    </source>
</evidence>
<feature type="coiled-coil region" evidence="2">
    <location>
        <begin position="103"/>
        <end position="130"/>
    </location>
</feature>
<dbReference type="Gene3D" id="1.25.40.10">
    <property type="entry name" value="Tetratricopeptide repeat domain"/>
    <property type="match status" value="1"/>
</dbReference>
<keyword evidence="2" id="KW-0175">Coiled coil</keyword>
<evidence type="ECO:0000313" key="4">
    <source>
        <dbReference type="EMBL" id="MBM7658460.1"/>
    </source>
</evidence>
<dbReference type="InterPro" id="IPR019734">
    <property type="entry name" value="TPR_rpt"/>
</dbReference>
<proteinExistence type="predicted"/>
<gene>
    <name evidence="4" type="ORF">JOC27_001913</name>
</gene>